<gene>
    <name evidence="1" type="primary">WBGene00106444</name>
</gene>
<dbReference type="AlphaFoldDB" id="A0A2A6CCW1"/>
<evidence type="ECO:0000313" key="2">
    <source>
        <dbReference type="Proteomes" id="UP000005239"/>
    </source>
</evidence>
<organism evidence="1 2">
    <name type="scientific">Pristionchus pacificus</name>
    <name type="common">Parasitic nematode worm</name>
    <dbReference type="NCBI Taxonomy" id="54126"/>
    <lineage>
        <taxon>Eukaryota</taxon>
        <taxon>Metazoa</taxon>
        <taxon>Ecdysozoa</taxon>
        <taxon>Nematoda</taxon>
        <taxon>Chromadorea</taxon>
        <taxon>Rhabditida</taxon>
        <taxon>Rhabditina</taxon>
        <taxon>Diplogasteromorpha</taxon>
        <taxon>Diplogasteroidea</taxon>
        <taxon>Neodiplogasteridae</taxon>
        <taxon>Pristionchus</taxon>
    </lineage>
</organism>
<dbReference type="EnsemblMetazoa" id="PPA16890.1">
    <property type="protein sequence ID" value="PPA16890.1"/>
    <property type="gene ID" value="WBGene00106444"/>
</dbReference>
<protein>
    <submittedName>
        <fullName evidence="1">Uncharacterized protein</fullName>
    </submittedName>
</protein>
<reference evidence="1" key="2">
    <citation type="submission" date="2022-06" db="UniProtKB">
        <authorList>
            <consortium name="EnsemblMetazoa"/>
        </authorList>
    </citation>
    <scope>IDENTIFICATION</scope>
    <source>
        <strain evidence="1">PS312</strain>
    </source>
</reference>
<accession>A0A8R1UD22</accession>
<reference evidence="2" key="1">
    <citation type="journal article" date="2008" name="Nat. Genet.">
        <title>The Pristionchus pacificus genome provides a unique perspective on nematode lifestyle and parasitism.</title>
        <authorList>
            <person name="Dieterich C."/>
            <person name="Clifton S.W."/>
            <person name="Schuster L.N."/>
            <person name="Chinwalla A."/>
            <person name="Delehaunty K."/>
            <person name="Dinkelacker I."/>
            <person name="Fulton L."/>
            <person name="Fulton R."/>
            <person name="Godfrey J."/>
            <person name="Minx P."/>
            <person name="Mitreva M."/>
            <person name="Roeseler W."/>
            <person name="Tian H."/>
            <person name="Witte H."/>
            <person name="Yang S.P."/>
            <person name="Wilson R.K."/>
            <person name="Sommer R.J."/>
        </authorList>
    </citation>
    <scope>NUCLEOTIDE SEQUENCE [LARGE SCALE GENOMIC DNA]</scope>
    <source>
        <strain evidence="2">PS312</strain>
    </source>
</reference>
<proteinExistence type="predicted"/>
<sequence length="136" mass="14914">MKANIKAHHFRVLLQAAGAKTSLKKAKASLSKGRSPMDAVLNKAGTLITSRSGMEDRVKEFCTNLFCSTTPVPRCSLPHSSDTSLPILPSEIRSAITKTALAVQTRYRDQCFDPDAHEYIPSSPLITLESERCPKQ</sequence>
<dbReference type="Proteomes" id="UP000005239">
    <property type="component" value="Unassembled WGS sequence"/>
</dbReference>
<dbReference type="OrthoDB" id="410104at2759"/>
<name>A0A2A6CCW1_PRIPA</name>
<accession>A0A2A6CCW1</accession>
<evidence type="ECO:0000313" key="1">
    <source>
        <dbReference type="EnsemblMetazoa" id="PPA16890.1"/>
    </source>
</evidence>
<keyword evidence="2" id="KW-1185">Reference proteome</keyword>